<feature type="region of interest" description="Disordered" evidence="1">
    <location>
        <begin position="323"/>
        <end position="347"/>
    </location>
</feature>
<dbReference type="InterPro" id="IPR044855">
    <property type="entry name" value="CoA-Trfase_III_dom3_sf"/>
</dbReference>
<keyword evidence="3" id="KW-1185">Reference proteome</keyword>
<dbReference type="Gene3D" id="3.30.1540.10">
    <property type="entry name" value="formyl-coa transferase, domain 3"/>
    <property type="match status" value="1"/>
</dbReference>
<dbReference type="InterPro" id="IPR023606">
    <property type="entry name" value="CoA-Trfase_III_dom_1_sf"/>
</dbReference>
<gene>
    <name evidence="2" type="ORF">JIG36_11995</name>
</gene>
<name>A0ABS2AAK7_9ACTN</name>
<dbReference type="Gene3D" id="3.40.50.10540">
    <property type="entry name" value="Crotonobetainyl-coa:carnitine coa-transferase, domain 1"/>
    <property type="match status" value="1"/>
</dbReference>
<dbReference type="Proteomes" id="UP000632138">
    <property type="component" value="Unassembled WGS sequence"/>
</dbReference>
<dbReference type="EMBL" id="JAENHP010000003">
    <property type="protein sequence ID" value="MBM2616279.1"/>
    <property type="molecule type" value="Genomic_DNA"/>
</dbReference>
<dbReference type="Pfam" id="PF02515">
    <property type="entry name" value="CoA_transf_3"/>
    <property type="match status" value="1"/>
</dbReference>
<dbReference type="GO" id="GO:0016740">
    <property type="term" value="F:transferase activity"/>
    <property type="evidence" value="ECO:0007669"/>
    <property type="project" value="UniProtKB-KW"/>
</dbReference>
<dbReference type="InterPro" id="IPR003673">
    <property type="entry name" value="CoA-Trfase_fam_III"/>
</dbReference>
<accession>A0ABS2AAK7</accession>
<reference evidence="2 3" key="1">
    <citation type="submission" date="2021-01" db="EMBL/GenBank/DDBJ databases">
        <title>Actinoplanes sp. nov. LDG1-06 isolated from lichen.</title>
        <authorList>
            <person name="Saeng-In P."/>
            <person name="Phongsopitanun W."/>
            <person name="Kanchanasin P."/>
            <person name="Yuki M."/>
            <person name="Kudo T."/>
            <person name="Ohkuma M."/>
            <person name="Tanasupawat S."/>
        </authorList>
    </citation>
    <scope>NUCLEOTIDE SEQUENCE [LARGE SCALE GENOMIC DNA]</scope>
    <source>
        <strain evidence="2 3">LDG1-06</strain>
    </source>
</reference>
<comment type="caution">
    <text evidence="2">The sequence shown here is derived from an EMBL/GenBank/DDBJ whole genome shotgun (WGS) entry which is preliminary data.</text>
</comment>
<dbReference type="InterPro" id="IPR050509">
    <property type="entry name" value="CoA-transferase_III"/>
</dbReference>
<proteinExistence type="predicted"/>
<dbReference type="PANTHER" id="PTHR48228">
    <property type="entry name" value="SUCCINYL-COA--D-CITRAMALATE COA-TRANSFERASE"/>
    <property type="match status" value="1"/>
</dbReference>
<sequence>MTALSGIRVVELAGLAPGPFGCMMLADLGADVVRVDRPGGSGMPPGPLDRNRRTVTIDLKTPAGVGELLSLTERADVLVEGYRPGVAERLGFGPAVCFERNPGLVYARMTGWGQEGPLAARAGHDIDYIALAGALEPLGRAGERPHAPLNLLGDFAGGGMLLAVGVLAALVERSRSGRGQVVDAAMVDGSALLTTFLHGLIDSGLWHGGRGANMLDGGAPFYDTYETSDGGFMAVGAIEPAFYQALLTGLGLGDQELPSPYEETGWPVLRSTFEARFRTRTRDEWTSIFAGLDACVAPVLTPAEAPAHPHNRERRAFVDVSGLTQPAPAPRFGRTPAKDPQPPAEATVTQVLDGWTLK</sequence>
<dbReference type="PANTHER" id="PTHR48228:SF5">
    <property type="entry name" value="ALPHA-METHYLACYL-COA RACEMASE"/>
    <property type="match status" value="1"/>
</dbReference>
<evidence type="ECO:0000313" key="2">
    <source>
        <dbReference type="EMBL" id="MBM2616279.1"/>
    </source>
</evidence>
<evidence type="ECO:0000256" key="1">
    <source>
        <dbReference type="SAM" id="MobiDB-lite"/>
    </source>
</evidence>
<dbReference type="SUPFAM" id="SSF89796">
    <property type="entry name" value="CoA-transferase family III (CaiB/BaiF)"/>
    <property type="match status" value="1"/>
</dbReference>
<dbReference type="RefSeq" id="WP_203376180.1">
    <property type="nucleotide sequence ID" value="NZ_JAENHP010000003.1"/>
</dbReference>
<evidence type="ECO:0000313" key="3">
    <source>
        <dbReference type="Proteomes" id="UP000632138"/>
    </source>
</evidence>
<keyword evidence="2" id="KW-0808">Transferase</keyword>
<protein>
    <submittedName>
        <fullName evidence="2">CoA transferase</fullName>
    </submittedName>
</protein>
<organism evidence="2 3">
    <name type="scientific">Paractinoplanes ovalisporus</name>
    <dbReference type="NCBI Taxonomy" id="2810368"/>
    <lineage>
        <taxon>Bacteria</taxon>
        <taxon>Bacillati</taxon>
        <taxon>Actinomycetota</taxon>
        <taxon>Actinomycetes</taxon>
        <taxon>Micromonosporales</taxon>
        <taxon>Micromonosporaceae</taxon>
        <taxon>Paractinoplanes</taxon>
    </lineage>
</organism>